<reference evidence="2 3" key="1">
    <citation type="submission" date="2019-02" db="EMBL/GenBank/DDBJ databases">
        <title>Deep-cultivation of Planctomycetes and their phenomic and genomic characterization uncovers novel biology.</title>
        <authorList>
            <person name="Wiegand S."/>
            <person name="Jogler M."/>
            <person name="Boedeker C."/>
            <person name="Pinto D."/>
            <person name="Vollmers J."/>
            <person name="Rivas-Marin E."/>
            <person name="Kohn T."/>
            <person name="Peeters S.H."/>
            <person name="Heuer A."/>
            <person name="Rast P."/>
            <person name="Oberbeckmann S."/>
            <person name="Bunk B."/>
            <person name="Jeske O."/>
            <person name="Meyerdierks A."/>
            <person name="Storesund J.E."/>
            <person name="Kallscheuer N."/>
            <person name="Luecker S."/>
            <person name="Lage O.M."/>
            <person name="Pohl T."/>
            <person name="Merkel B.J."/>
            <person name="Hornburger P."/>
            <person name="Mueller R.-W."/>
            <person name="Bruemmer F."/>
            <person name="Labrenz M."/>
            <person name="Spormann A.M."/>
            <person name="Op Den Camp H."/>
            <person name="Overmann J."/>
            <person name="Amann R."/>
            <person name="Jetten M.S.M."/>
            <person name="Mascher T."/>
            <person name="Medema M.H."/>
            <person name="Devos D.P."/>
            <person name="Kaster A.-K."/>
            <person name="Ovreas L."/>
            <person name="Rohde M."/>
            <person name="Galperin M.Y."/>
            <person name="Jogler C."/>
        </authorList>
    </citation>
    <scope>NUCLEOTIDE SEQUENCE [LARGE SCALE GENOMIC DNA]</scope>
    <source>
        <strain evidence="2 3">Pla111</strain>
    </source>
</reference>
<evidence type="ECO:0000313" key="2">
    <source>
        <dbReference type="EMBL" id="TWT48332.1"/>
    </source>
</evidence>
<protein>
    <recommendedName>
        <fullName evidence="4">RNA polymerase subunit sigma</fullName>
    </recommendedName>
</protein>
<evidence type="ECO:0000313" key="3">
    <source>
        <dbReference type="Proteomes" id="UP000318995"/>
    </source>
</evidence>
<sequence>MSTIRVGSNEKYAEGWDKVFGGKKTKAKTTTKLAAKKASPKKTAKKATKKKAGKKR</sequence>
<dbReference type="AlphaFoldDB" id="A0A5C5WF01"/>
<evidence type="ECO:0008006" key="4">
    <source>
        <dbReference type="Google" id="ProtNLM"/>
    </source>
</evidence>
<organism evidence="2 3">
    <name type="scientific">Botrimarina hoheduenensis</name>
    <dbReference type="NCBI Taxonomy" id="2528000"/>
    <lineage>
        <taxon>Bacteria</taxon>
        <taxon>Pseudomonadati</taxon>
        <taxon>Planctomycetota</taxon>
        <taxon>Planctomycetia</taxon>
        <taxon>Pirellulales</taxon>
        <taxon>Lacipirellulaceae</taxon>
        <taxon>Botrimarina</taxon>
    </lineage>
</organism>
<dbReference type="EMBL" id="SJPH01000001">
    <property type="protein sequence ID" value="TWT48332.1"/>
    <property type="molecule type" value="Genomic_DNA"/>
</dbReference>
<keyword evidence="3" id="KW-1185">Reference proteome</keyword>
<name>A0A5C5WF01_9BACT</name>
<accession>A0A5C5WF01</accession>
<gene>
    <name evidence="2" type="ORF">Pla111_00950</name>
</gene>
<feature type="region of interest" description="Disordered" evidence="1">
    <location>
        <begin position="23"/>
        <end position="56"/>
    </location>
</feature>
<comment type="caution">
    <text evidence="2">The sequence shown here is derived from an EMBL/GenBank/DDBJ whole genome shotgun (WGS) entry which is preliminary data.</text>
</comment>
<evidence type="ECO:0000256" key="1">
    <source>
        <dbReference type="SAM" id="MobiDB-lite"/>
    </source>
</evidence>
<proteinExistence type="predicted"/>
<dbReference type="RefSeq" id="WP_197524631.1">
    <property type="nucleotide sequence ID" value="NZ_SJPH01000001.1"/>
</dbReference>
<dbReference type="Proteomes" id="UP000318995">
    <property type="component" value="Unassembled WGS sequence"/>
</dbReference>